<organism evidence="2 3">
    <name type="scientific">Rubellimicrobium mesophilum DSM 19309</name>
    <dbReference type="NCBI Taxonomy" id="442562"/>
    <lineage>
        <taxon>Bacteria</taxon>
        <taxon>Pseudomonadati</taxon>
        <taxon>Pseudomonadota</taxon>
        <taxon>Alphaproteobacteria</taxon>
        <taxon>Rhodobacterales</taxon>
        <taxon>Roseobacteraceae</taxon>
        <taxon>Rubellimicrobium</taxon>
    </lineage>
</organism>
<protein>
    <recommendedName>
        <fullName evidence="4">DUF4177 domain-containing protein</fullName>
    </recommendedName>
</protein>
<dbReference type="Proteomes" id="UP000019666">
    <property type="component" value="Unassembled WGS sequence"/>
</dbReference>
<feature type="compositionally biased region" description="Basic and acidic residues" evidence="1">
    <location>
        <begin position="157"/>
        <end position="168"/>
    </location>
</feature>
<evidence type="ECO:0000313" key="2">
    <source>
        <dbReference type="EMBL" id="EYD77155.1"/>
    </source>
</evidence>
<sequence length="168" mass="17916">MKAKGARRPEDRFARAVEAEMNRMASEGWEFVRSDTLPCEQRSGWFSRPATVFQTLLVFRRPLGEAGVQAPRAAMPPPVTLAPAASVTTPPPAAPAASRFTPLPTSPNAANVPAPAVPLPPAPTLTLVGDRGVPAEPPLPRHPFLDDLSQALGESLSRPDSESRRAVE</sequence>
<comment type="caution">
    <text evidence="2">The sequence shown here is derived from an EMBL/GenBank/DDBJ whole genome shotgun (WGS) entry which is preliminary data.</text>
</comment>
<dbReference type="AlphaFoldDB" id="A0A017HS54"/>
<evidence type="ECO:0000256" key="1">
    <source>
        <dbReference type="SAM" id="MobiDB-lite"/>
    </source>
</evidence>
<dbReference type="EMBL" id="AOSK01000035">
    <property type="protein sequence ID" value="EYD77155.1"/>
    <property type="molecule type" value="Genomic_DNA"/>
</dbReference>
<accession>A0A017HS54</accession>
<evidence type="ECO:0008006" key="4">
    <source>
        <dbReference type="Google" id="ProtNLM"/>
    </source>
</evidence>
<dbReference type="STRING" id="442562.Rumeso_01267"/>
<proteinExistence type="predicted"/>
<evidence type="ECO:0000313" key="3">
    <source>
        <dbReference type="Proteomes" id="UP000019666"/>
    </source>
</evidence>
<dbReference type="HOGENOM" id="CLU_092041_1_0_5"/>
<reference evidence="2 3" key="1">
    <citation type="submission" date="2013-02" db="EMBL/GenBank/DDBJ databases">
        <authorList>
            <person name="Fiebig A."/>
            <person name="Goeker M."/>
            <person name="Klenk H.-P.P."/>
        </authorList>
    </citation>
    <scope>NUCLEOTIDE SEQUENCE [LARGE SCALE GENOMIC DNA]</scope>
    <source>
        <strain evidence="2 3">DSM 19309</strain>
    </source>
</reference>
<gene>
    <name evidence="2" type="ORF">Rumeso_01267</name>
</gene>
<feature type="region of interest" description="Disordered" evidence="1">
    <location>
        <begin position="81"/>
        <end position="168"/>
    </location>
</feature>
<keyword evidence="3" id="KW-1185">Reference proteome</keyword>
<name>A0A017HS54_9RHOB</name>